<gene>
    <name evidence="1" type="ORF">COV31_03225</name>
</gene>
<proteinExistence type="predicted"/>
<evidence type="ECO:0000313" key="1">
    <source>
        <dbReference type="EMBL" id="PIR41126.1"/>
    </source>
</evidence>
<dbReference type="AlphaFoldDB" id="A0A2H0R495"/>
<name>A0A2H0R495_9BACT</name>
<evidence type="ECO:0000313" key="2">
    <source>
        <dbReference type="Proteomes" id="UP000230232"/>
    </source>
</evidence>
<accession>A0A2H0R495</accession>
<sequence>MKIKKTNPNHWLDWVLWPILRLLLEPFTEKQSHGWHWRDFGLEHRLPTRGAIKVLKDPKAKPRGGPWSWSNFFQTNFGWQKVVVLRRRFSASPVPFEFDSHYRMGYELAQDGRVTHRQLCSCLIPTNSSVALLIGDGDVQFFGFRPDWGLVDLYLVEITTKSKLDPDIPLI</sequence>
<comment type="caution">
    <text evidence="1">The sequence shown here is derived from an EMBL/GenBank/DDBJ whole genome shotgun (WGS) entry which is preliminary data.</text>
</comment>
<organism evidence="1 2">
    <name type="scientific">Candidatus Yanofskybacteria bacterium CG10_big_fil_rev_8_21_14_0_10_46_23</name>
    <dbReference type="NCBI Taxonomy" id="1975098"/>
    <lineage>
        <taxon>Bacteria</taxon>
        <taxon>Candidatus Yanofskyibacteriota</taxon>
    </lineage>
</organism>
<dbReference type="Proteomes" id="UP000230232">
    <property type="component" value="Unassembled WGS sequence"/>
</dbReference>
<dbReference type="EMBL" id="PCXO01000012">
    <property type="protein sequence ID" value="PIR41126.1"/>
    <property type="molecule type" value="Genomic_DNA"/>
</dbReference>
<reference evidence="1 2" key="1">
    <citation type="submission" date="2017-09" db="EMBL/GenBank/DDBJ databases">
        <title>Depth-based differentiation of microbial function through sediment-hosted aquifers and enrichment of novel symbionts in the deep terrestrial subsurface.</title>
        <authorList>
            <person name="Probst A.J."/>
            <person name="Ladd B."/>
            <person name="Jarett J.K."/>
            <person name="Geller-Mcgrath D.E."/>
            <person name="Sieber C.M."/>
            <person name="Emerson J.B."/>
            <person name="Anantharaman K."/>
            <person name="Thomas B.C."/>
            <person name="Malmstrom R."/>
            <person name="Stieglmeier M."/>
            <person name="Klingl A."/>
            <person name="Woyke T."/>
            <person name="Ryan C.M."/>
            <person name="Banfield J.F."/>
        </authorList>
    </citation>
    <scope>NUCLEOTIDE SEQUENCE [LARGE SCALE GENOMIC DNA]</scope>
    <source>
        <strain evidence="1">CG10_big_fil_rev_8_21_14_0_10_46_23</strain>
    </source>
</reference>
<protein>
    <submittedName>
        <fullName evidence="1">Uncharacterized protein</fullName>
    </submittedName>
</protein>